<dbReference type="SMART" id="SM00419">
    <property type="entry name" value="HTH_CRP"/>
    <property type="match status" value="1"/>
</dbReference>
<dbReference type="Gene3D" id="1.10.10.10">
    <property type="entry name" value="Winged helix-like DNA-binding domain superfamily/Winged helix DNA-binding domain"/>
    <property type="match status" value="1"/>
</dbReference>
<organism evidence="3 4">
    <name type="scientific">Agrococcus versicolor</name>
    <dbReference type="NCBI Taxonomy" id="501482"/>
    <lineage>
        <taxon>Bacteria</taxon>
        <taxon>Bacillati</taxon>
        <taxon>Actinomycetota</taxon>
        <taxon>Actinomycetes</taxon>
        <taxon>Micrococcales</taxon>
        <taxon>Microbacteriaceae</taxon>
        <taxon>Agrococcus</taxon>
    </lineage>
</organism>
<keyword evidence="4" id="KW-1185">Reference proteome</keyword>
<evidence type="ECO:0000259" key="1">
    <source>
        <dbReference type="SMART" id="SM00347"/>
    </source>
</evidence>
<dbReference type="InterPro" id="IPR011991">
    <property type="entry name" value="ArsR-like_HTH"/>
</dbReference>
<dbReference type="SMART" id="SM00347">
    <property type="entry name" value="HTH_MARR"/>
    <property type="match status" value="1"/>
</dbReference>
<dbReference type="EMBL" id="BAAAQT010000008">
    <property type="protein sequence ID" value="GAA2175775.1"/>
    <property type="molecule type" value="Genomic_DNA"/>
</dbReference>
<accession>A0ABP5MRY2</accession>
<protein>
    <recommendedName>
        <fullName evidence="5">MarR family transcriptional regulator</fullName>
    </recommendedName>
</protein>
<evidence type="ECO:0008006" key="5">
    <source>
        <dbReference type="Google" id="ProtNLM"/>
    </source>
</evidence>
<evidence type="ECO:0000313" key="3">
    <source>
        <dbReference type="EMBL" id="GAA2175775.1"/>
    </source>
</evidence>
<comment type="caution">
    <text evidence="3">The sequence shown here is derived from an EMBL/GenBank/DDBJ whole genome shotgun (WGS) entry which is preliminary data.</text>
</comment>
<feature type="domain" description="HTH crp-type" evidence="2">
    <location>
        <begin position="48"/>
        <end position="102"/>
    </location>
</feature>
<dbReference type="CDD" id="cd00090">
    <property type="entry name" value="HTH_ARSR"/>
    <property type="match status" value="1"/>
</dbReference>
<evidence type="ECO:0000259" key="2">
    <source>
        <dbReference type="SMART" id="SM00419"/>
    </source>
</evidence>
<dbReference type="InterPro" id="IPR012318">
    <property type="entry name" value="HTH_CRP"/>
</dbReference>
<dbReference type="InterPro" id="IPR000835">
    <property type="entry name" value="HTH_MarR-typ"/>
</dbReference>
<dbReference type="Proteomes" id="UP001501599">
    <property type="component" value="Unassembled WGS sequence"/>
</dbReference>
<name>A0ABP5MRY2_9MICO</name>
<dbReference type="Pfam" id="PF12802">
    <property type="entry name" value="MarR_2"/>
    <property type="match status" value="1"/>
</dbReference>
<dbReference type="RefSeq" id="WP_344344503.1">
    <property type="nucleotide sequence ID" value="NZ_BAAAQT010000008.1"/>
</dbReference>
<evidence type="ECO:0000313" key="4">
    <source>
        <dbReference type="Proteomes" id="UP001501599"/>
    </source>
</evidence>
<feature type="domain" description="HTH marR-type" evidence="1">
    <location>
        <begin position="29"/>
        <end position="130"/>
    </location>
</feature>
<dbReference type="SUPFAM" id="SSF46785">
    <property type="entry name" value="Winged helix' DNA-binding domain"/>
    <property type="match status" value="1"/>
</dbReference>
<gene>
    <name evidence="3" type="ORF">GCM10009846_26970</name>
</gene>
<sequence>MPALEETAPEVAHALASLRAAEASLQRRRSASARPRSVERAVLRHVVEQADADEPATPSRIAELAGLTRPTVSVALRRLEEHGLVRRQRHARDGRRRIVVPAPHVDLLAGDAELVDDIRAITERLTSEQAAFLVTFLEGLRRAIDEVDA</sequence>
<dbReference type="InterPro" id="IPR036388">
    <property type="entry name" value="WH-like_DNA-bd_sf"/>
</dbReference>
<reference evidence="4" key="1">
    <citation type="journal article" date="2019" name="Int. J. Syst. Evol. Microbiol.">
        <title>The Global Catalogue of Microorganisms (GCM) 10K type strain sequencing project: providing services to taxonomists for standard genome sequencing and annotation.</title>
        <authorList>
            <consortium name="The Broad Institute Genomics Platform"/>
            <consortium name="The Broad Institute Genome Sequencing Center for Infectious Disease"/>
            <person name="Wu L."/>
            <person name="Ma J."/>
        </authorList>
    </citation>
    <scope>NUCLEOTIDE SEQUENCE [LARGE SCALE GENOMIC DNA]</scope>
    <source>
        <strain evidence="4">JCM 16026</strain>
    </source>
</reference>
<proteinExistence type="predicted"/>
<dbReference type="InterPro" id="IPR036390">
    <property type="entry name" value="WH_DNA-bd_sf"/>
</dbReference>